<dbReference type="Gene3D" id="1.10.260.40">
    <property type="entry name" value="lambda repressor-like DNA-binding domains"/>
    <property type="match status" value="1"/>
</dbReference>
<dbReference type="SUPFAM" id="SSF47413">
    <property type="entry name" value="lambda repressor-like DNA-binding domains"/>
    <property type="match status" value="1"/>
</dbReference>
<name>A0A3N2H626_9PSEU</name>
<dbReference type="InterPro" id="IPR001387">
    <property type="entry name" value="Cro/C1-type_HTH"/>
</dbReference>
<keyword evidence="3" id="KW-1185">Reference proteome</keyword>
<evidence type="ECO:0000313" key="2">
    <source>
        <dbReference type="EMBL" id="ROS44368.1"/>
    </source>
</evidence>
<protein>
    <submittedName>
        <fullName evidence="2">Helix-turn-helix protein</fullName>
    </submittedName>
</protein>
<dbReference type="Pfam" id="PF01381">
    <property type="entry name" value="HTH_3"/>
    <property type="match status" value="1"/>
</dbReference>
<proteinExistence type="predicted"/>
<dbReference type="PROSITE" id="PS50943">
    <property type="entry name" value="HTH_CROC1"/>
    <property type="match status" value="1"/>
</dbReference>
<dbReference type="SMART" id="SM00530">
    <property type="entry name" value="HTH_XRE"/>
    <property type="match status" value="1"/>
</dbReference>
<dbReference type="AlphaFoldDB" id="A0A3N2H626"/>
<dbReference type="RefSeq" id="WP_123686350.1">
    <property type="nucleotide sequence ID" value="NZ_CBDRCU010000012.1"/>
</dbReference>
<comment type="caution">
    <text evidence="2">The sequence shown here is derived from an EMBL/GenBank/DDBJ whole genome shotgun (WGS) entry which is preliminary data.</text>
</comment>
<gene>
    <name evidence="2" type="ORF">EDD35_6809</name>
</gene>
<dbReference type="CDD" id="cd00093">
    <property type="entry name" value="HTH_XRE"/>
    <property type="match status" value="1"/>
</dbReference>
<dbReference type="EMBL" id="RKHY01000001">
    <property type="protein sequence ID" value="ROS44368.1"/>
    <property type="molecule type" value="Genomic_DNA"/>
</dbReference>
<dbReference type="GO" id="GO:0003677">
    <property type="term" value="F:DNA binding"/>
    <property type="evidence" value="ECO:0007669"/>
    <property type="project" value="InterPro"/>
</dbReference>
<organism evidence="2 3">
    <name type="scientific">Amycolatopsis thermoflava</name>
    <dbReference type="NCBI Taxonomy" id="84480"/>
    <lineage>
        <taxon>Bacteria</taxon>
        <taxon>Bacillati</taxon>
        <taxon>Actinomycetota</taxon>
        <taxon>Actinomycetes</taxon>
        <taxon>Pseudonocardiales</taxon>
        <taxon>Pseudonocardiaceae</taxon>
        <taxon>Amycolatopsis</taxon>
        <taxon>Amycolatopsis methanolica group</taxon>
    </lineage>
</organism>
<feature type="domain" description="HTH cro/C1-type" evidence="1">
    <location>
        <begin position="20"/>
        <end position="75"/>
    </location>
</feature>
<sequence>MTESRRSASPATCAELARRIRNGRKDLGLTAEQLAHRADVTVRYVQAMEAQDIKNPGLQNLLQLAAALQLNSGDFLRDLPPAELG</sequence>
<dbReference type="Proteomes" id="UP000274843">
    <property type="component" value="Unassembled WGS sequence"/>
</dbReference>
<evidence type="ECO:0000313" key="3">
    <source>
        <dbReference type="Proteomes" id="UP000274843"/>
    </source>
</evidence>
<dbReference type="InterPro" id="IPR010982">
    <property type="entry name" value="Lambda_DNA-bd_dom_sf"/>
</dbReference>
<accession>A0A3N2H626</accession>
<evidence type="ECO:0000259" key="1">
    <source>
        <dbReference type="PROSITE" id="PS50943"/>
    </source>
</evidence>
<dbReference type="GeneID" id="301848055"/>
<reference evidence="2 3" key="1">
    <citation type="submission" date="2018-11" db="EMBL/GenBank/DDBJ databases">
        <title>Sequencing the genomes of 1000 actinobacteria strains.</title>
        <authorList>
            <person name="Klenk H.-P."/>
        </authorList>
    </citation>
    <scope>NUCLEOTIDE SEQUENCE [LARGE SCALE GENOMIC DNA]</scope>
    <source>
        <strain evidence="2 3">DSM 44348</strain>
    </source>
</reference>